<gene>
    <name evidence="2" type="ORF">SAMN02927928_1198</name>
</gene>
<evidence type="ECO:0000313" key="2">
    <source>
        <dbReference type="EMBL" id="SCW43417.1"/>
    </source>
</evidence>
<feature type="transmembrane region" description="Helical" evidence="1">
    <location>
        <begin position="140"/>
        <end position="158"/>
    </location>
</feature>
<keyword evidence="1" id="KW-0812">Transmembrane</keyword>
<dbReference type="NCBIfam" id="NF038065">
    <property type="entry name" value="Pr6Pr"/>
    <property type="match status" value="1"/>
</dbReference>
<feature type="transmembrane region" description="Helical" evidence="1">
    <location>
        <begin position="80"/>
        <end position="101"/>
    </location>
</feature>
<feature type="transmembrane region" description="Helical" evidence="1">
    <location>
        <begin position="178"/>
        <end position="198"/>
    </location>
</feature>
<dbReference type="AlphaFoldDB" id="A0A1G4QG31"/>
<evidence type="ECO:0000313" key="3">
    <source>
        <dbReference type="Proteomes" id="UP000199150"/>
    </source>
</evidence>
<feature type="transmembrane region" description="Helical" evidence="1">
    <location>
        <begin position="107"/>
        <end position="128"/>
    </location>
</feature>
<name>A0A1G4QG31_9CAUL</name>
<evidence type="ECO:0008006" key="4">
    <source>
        <dbReference type="Google" id="ProtNLM"/>
    </source>
</evidence>
<dbReference type="RefSeq" id="WP_090644829.1">
    <property type="nucleotide sequence ID" value="NZ_CBCRYE010000001.1"/>
</dbReference>
<protein>
    <recommendedName>
        <fullName evidence="4">FAR-17a/AIG1-like protein</fullName>
    </recommendedName>
</protein>
<keyword evidence="3" id="KW-1185">Reference proteome</keyword>
<reference evidence="3" key="1">
    <citation type="submission" date="2016-10" db="EMBL/GenBank/DDBJ databases">
        <authorList>
            <person name="Varghese N."/>
            <person name="Submissions S."/>
        </authorList>
    </citation>
    <scope>NUCLEOTIDE SEQUENCE [LARGE SCALE GENOMIC DNA]</scope>
    <source>
        <strain evidence="3">CGMCC 1.3431</strain>
    </source>
</reference>
<evidence type="ECO:0000256" key="1">
    <source>
        <dbReference type="SAM" id="Phobius"/>
    </source>
</evidence>
<feature type="transmembrane region" description="Helical" evidence="1">
    <location>
        <begin position="38"/>
        <end position="59"/>
    </location>
</feature>
<feature type="transmembrane region" description="Helical" evidence="1">
    <location>
        <begin position="7"/>
        <end position="26"/>
    </location>
</feature>
<accession>A0A1G4QG31</accession>
<dbReference type="InterPro" id="IPR049713">
    <property type="entry name" value="Pr6Pr-like"/>
</dbReference>
<dbReference type="STRING" id="260084.SAMN02927928_1198"/>
<keyword evidence="1" id="KW-0472">Membrane</keyword>
<dbReference type="EMBL" id="FMTS01000001">
    <property type="protein sequence ID" value="SCW43417.1"/>
    <property type="molecule type" value="Genomic_DNA"/>
</dbReference>
<keyword evidence="1" id="KW-1133">Transmembrane helix</keyword>
<sequence>MKKLARIIAGGGLLAGLIGLLLQFALTIPASMAAGRNFGLSILFYFSFFTILSNIAAVISHAAQLLPASMMAYFHRRSTGGAITTLMVVVGIVYHFILSPLWSPQGLFLACDVILHYITPGLMAAWWLASANGKARFKTLLWWLLPPAVYLVFVYIRWAFVHEVPYPFLDPALTRQELISGITGIVVLFLITGPVVVITDKIAGWLKRQYG</sequence>
<dbReference type="Proteomes" id="UP000199150">
    <property type="component" value="Unassembled WGS sequence"/>
</dbReference>
<dbReference type="OrthoDB" id="9809977at2"/>
<proteinExistence type="predicted"/>
<organism evidence="2 3">
    <name type="scientific">Asticcacaulis taihuensis</name>
    <dbReference type="NCBI Taxonomy" id="260084"/>
    <lineage>
        <taxon>Bacteria</taxon>
        <taxon>Pseudomonadati</taxon>
        <taxon>Pseudomonadota</taxon>
        <taxon>Alphaproteobacteria</taxon>
        <taxon>Caulobacterales</taxon>
        <taxon>Caulobacteraceae</taxon>
        <taxon>Asticcacaulis</taxon>
    </lineage>
</organism>